<dbReference type="InterPro" id="IPR013087">
    <property type="entry name" value="Znf_C2H2_type"/>
</dbReference>
<keyword evidence="4 10" id="KW-0863">Zinc-finger</keyword>
<dbReference type="Gene3D" id="3.30.160.60">
    <property type="entry name" value="Classic Zinc Finger"/>
    <property type="match status" value="2"/>
</dbReference>
<dbReference type="InterPro" id="IPR011333">
    <property type="entry name" value="SKP1/BTB/POZ_sf"/>
</dbReference>
<dbReference type="GO" id="GO:0043565">
    <property type="term" value="F:sequence-specific DNA binding"/>
    <property type="evidence" value="ECO:0007669"/>
    <property type="project" value="UniProtKB-ARBA"/>
</dbReference>
<dbReference type="PANTHER" id="PTHR23110">
    <property type="entry name" value="BTB DOMAIN TRANSCRIPTION FACTOR"/>
    <property type="match status" value="1"/>
</dbReference>
<evidence type="ECO:0000256" key="7">
    <source>
        <dbReference type="ARBA" id="ARBA00022902"/>
    </source>
</evidence>
<evidence type="ECO:0000256" key="6">
    <source>
        <dbReference type="ARBA" id="ARBA00022833"/>
    </source>
</evidence>
<dbReference type="PANTHER" id="PTHR23110:SF111">
    <property type="entry name" value="LONGITUDINALS LACKING PROTEIN, ISOFORMS F_I_K_T"/>
    <property type="match status" value="1"/>
</dbReference>
<keyword evidence="5" id="KW-0221">Differentiation</keyword>
<evidence type="ECO:0000256" key="9">
    <source>
        <dbReference type="ARBA" id="ARBA00037382"/>
    </source>
</evidence>
<keyword evidence="3" id="KW-0677">Repeat</keyword>
<name>A0A979FL10_HYAAZ</name>
<evidence type="ECO:0000313" key="14">
    <source>
        <dbReference type="Proteomes" id="UP000694843"/>
    </source>
</evidence>
<evidence type="ECO:0000256" key="3">
    <source>
        <dbReference type="ARBA" id="ARBA00022737"/>
    </source>
</evidence>
<dbReference type="GO" id="GO:0006357">
    <property type="term" value="P:regulation of transcription by RNA polymerase II"/>
    <property type="evidence" value="ECO:0007669"/>
    <property type="project" value="TreeGrafter"/>
</dbReference>
<dbReference type="CDD" id="cd18315">
    <property type="entry name" value="BTB_POZ_BAB-like"/>
    <property type="match status" value="1"/>
</dbReference>
<dbReference type="OMA" id="CANADEN"/>
<evidence type="ECO:0000256" key="5">
    <source>
        <dbReference type="ARBA" id="ARBA00022782"/>
    </source>
</evidence>
<dbReference type="PROSITE" id="PS00028">
    <property type="entry name" value="ZINC_FINGER_C2H2_1"/>
    <property type="match status" value="1"/>
</dbReference>
<dbReference type="InterPro" id="IPR000210">
    <property type="entry name" value="BTB/POZ_dom"/>
</dbReference>
<keyword evidence="14" id="KW-1185">Reference proteome</keyword>
<dbReference type="GO" id="GO:0035167">
    <property type="term" value="P:larval lymph gland hemopoiesis"/>
    <property type="evidence" value="ECO:0007669"/>
    <property type="project" value="UniProtKB-ARBA"/>
</dbReference>
<accession>A0A979FL10</accession>
<dbReference type="AlphaFoldDB" id="A0A979FL10"/>
<dbReference type="SUPFAM" id="SSF57667">
    <property type="entry name" value="beta-beta-alpha zinc fingers"/>
    <property type="match status" value="1"/>
</dbReference>
<dbReference type="GO" id="GO:0007464">
    <property type="term" value="P:R3/R4 cell fate commitment"/>
    <property type="evidence" value="ECO:0007669"/>
    <property type="project" value="UniProtKB-ARBA"/>
</dbReference>
<keyword evidence="6" id="KW-0862">Zinc</keyword>
<evidence type="ECO:0000259" key="13">
    <source>
        <dbReference type="PROSITE" id="PS50157"/>
    </source>
</evidence>
<protein>
    <submittedName>
        <fullName evidence="15">Longitudinals lacking protein, isoforms H/M/V isoform X7</fullName>
    </submittedName>
</protein>
<feature type="domain" description="BTB" evidence="12">
    <location>
        <begin position="32"/>
        <end position="97"/>
    </location>
</feature>
<dbReference type="Proteomes" id="UP000694843">
    <property type="component" value="Unplaced"/>
</dbReference>
<dbReference type="GO" id="GO:0005634">
    <property type="term" value="C:nucleus"/>
    <property type="evidence" value="ECO:0007669"/>
    <property type="project" value="UniProtKB-ARBA"/>
</dbReference>
<dbReference type="InterPro" id="IPR036236">
    <property type="entry name" value="Znf_C2H2_sf"/>
</dbReference>
<dbReference type="Pfam" id="PF00096">
    <property type="entry name" value="zf-C2H2"/>
    <property type="match status" value="2"/>
</dbReference>
<dbReference type="Pfam" id="PF00651">
    <property type="entry name" value="BTB"/>
    <property type="match status" value="1"/>
</dbReference>
<dbReference type="RefSeq" id="XP_047737417.1">
    <property type="nucleotide sequence ID" value="XM_047881461.1"/>
</dbReference>
<feature type="compositionally biased region" description="Basic and acidic residues" evidence="11">
    <location>
        <begin position="211"/>
        <end position="228"/>
    </location>
</feature>
<evidence type="ECO:0000313" key="15">
    <source>
        <dbReference type="RefSeq" id="XP_047737417.1"/>
    </source>
</evidence>
<dbReference type="SMART" id="SM00355">
    <property type="entry name" value="ZnF_C2H2"/>
    <property type="match status" value="2"/>
</dbReference>
<keyword evidence="2" id="KW-0479">Metal-binding</keyword>
<organism evidence="14 15">
    <name type="scientific">Hyalella azteca</name>
    <name type="common">Amphipod</name>
    <dbReference type="NCBI Taxonomy" id="294128"/>
    <lineage>
        <taxon>Eukaryota</taxon>
        <taxon>Metazoa</taxon>
        <taxon>Ecdysozoa</taxon>
        <taxon>Arthropoda</taxon>
        <taxon>Crustacea</taxon>
        <taxon>Multicrustacea</taxon>
        <taxon>Malacostraca</taxon>
        <taxon>Eumalacostraca</taxon>
        <taxon>Peracarida</taxon>
        <taxon>Amphipoda</taxon>
        <taxon>Senticaudata</taxon>
        <taxon>Talitrida</taxon>
        <taxon>Talitroidea</taxon>
        <taxon>Hyalellidae</taxon>
        <taxon>Hyalella</taxon>
    </lineage>
</organism>
<dbReference type="GeneID" id="108676197"/>
<dbReference type="Gene3D" id="3.30.710.10">
    <property type="entry name" value="Potassium Channel Kv1.1, Chain A"/>
    <property type="match status" value="1"/>
</dbReference>
<dbReference type="GO" id="GO:0048813">
    <property type="term" value="P:dendrite morphogenesis"/>
    <property type="evidence" value="ECO:0007669"/>
    <property type="project" value="UniProtKB-ARBA"/>
</dbReference>
<evidence type="ECO:0000256" key="4">
    <source>
        <dbReference type="ARBA" id="ARBA00022771"/>
    </source>
</evidence>
<feature type="region of interest" description="Disordered" evidence="11">
    <location>
        <begin position="121"/>
        <end position="254"/>
    </location>
</feature>
<dbReference type="PROSITE" id="PS50157">
    <property type="entry name" value="ZINC_FINGER_C2H2_2"/>
    <property type="match status" value="1"/>
</dbReference>
<feature type="compositionally biased region" description="Polar residues" evidence="11">
    <location>
        <begin position="184"/>
        <end position="195"/>
    </location>
</feature>
<feature type="region of interest" description="Disordered" evidence="11">
    <location>
        <begin position="333"/>
        <end position="355"/>
    </location>
</feature>
<reference evidence="15" key="1">
    <citation type="submission" date="2025-08" db="UniProtKB">
        <authorList>
            <consortium name="RefSeq"/>
        </authorList>
    </citation>
    <scope>IDENTIFICATION</scope>
    <source>
        <tissue evidence="15">Whole organism</tissue>
    </source>
</reference>
<keyword evidence="8" id="KW-0539">Nucleus</keyword>
<dbReference type="GO" id="GO:0005694">
    <property type="term" value="C:chromosome"/>
    <property type="evidence" value="ECO:0007669"/>
    <property type="project" value="UniProtKB-ARBA"/>
</dbReference>
<dbReference type="GO" id="GO:0045893">
    <property type="term" value="P:positive regulation of DNA-templated transcription"/>
    <property type="evidence" value="ECO:0007669"/>
    <property type="project" value="UniProtKB-ARBA"/>
</dbReference>
<dbReference type="GO" id="GO:0045476">
    <property type="term" value="P:nurse cell apoptotic process"/>
    <property type="evidence" value="ECO:0007669"/>
    <property type="project" value="UniProtKB-ARBA"/>
</dbReference>
<evidence type="ECO:0000256" key="8">
    <source>
        <dbReference type="ARBA" id="ARBA00023242"/>
    </source>
</evidence>
<dbReference type="GO" id="GO:0007526">
    <property type="term" value="P:larval somatic muscle development"/>
    <property type="evidence" value="ECO:0007669"/>
    <property type="project" value="UniProtKB-ARBA"/>
</dbReference>
<dbReference type="GO" id="GO:0045467">
    <property type="term" value="P:R7 cell development"/>
    <property type="evidence" value="ECO:0007669"/>
    <property type="project" value="UniProtKB-ARBA"/>
</dbReference>
<evidence type="ECO:0000256" key="10">
    <source>
        <dbReference type="PROSITE-ProRule" id="PRU00042"/>
    </source>
</evidence>
<feature type="domain" description="C2H2-type" evidence="13">
    <location>
        <begin position="410"/>
        <end position="437"/>
    </location>
</feature>
<dbReference type="GO" id="GO:0008406">
    <property type="term" value="P:gonad development"/>
    <property type="evidence" value="ECO:0007669"/>
    <property type="project" value="UniProtKB-ARBA"/>
</dbReference>
<evidence type="ECO:0000259" key="12">
    <source>
        <dbReference type="PROSITE" id="PS50097"/>
    </source>
</evidence>
<dbReference type="GO" id="GO:0008270">
    <property type="term" value="F:zinc ion binding"/>
    <property type="evidence" value="ECO:0007669"/>
    <property type="project" value="UniProtKB-KW"/>
</dbReference>
<evidence type="ECO:0000256" key="2">
    <source>
        <dbReference type="ARBA" id="ARBA00022723"/>
    </source>
</evidence>
<comment type="function">
    <text evidence="9">Putative transcription factor required for axon growth and guidance in the central and peripheral nervous systems. Repels CNS axons away from the midline by promoting the expression of the midline repellent sli and its receptor robo.</text>
</comment>
<dbReference type="SUPFAM" id="SSF54695">
    <property type="entry name" value="POZ domain"/>
    <property type="match status" value="1"/>
</dbReference>
<proteinExistence type="predicted"/>
<feature type="compositionally biased region" description="Basic and acidic residues" evidence="11">
    <location>
        <begin position="166"/>
        <end position="183"/>
    </location>
</feature>
<dbReference type="SMART" id="SM00225">
    <property type="entry name" value="BTB"/>
    <property type="match status" value="1"/>
</dbReference>
<keyword evidence="1" id="KW-0217">Developmental protein</keyword>
<gene>
    <name evidence="15" type="primary">LOC108676197</name>
</gene>
<sequence length="468" mass="53101">MNCGGLLSLKWNNHRAAFFNVLSNLREKECYTDVTLACDGKFYPVHKLILSTCSEYFEQMLEQTHCKHPVIVLKDIQNEDLESLLSYMYVGEVNVVQEKLSGLIKAAECLKIKGLAVPDEEPAEAKSTGVFREKRTNDNIVSSEAKRRRQDDCASSQKHSSSSEEESSKRKTSTQEESGRDKTSPSSSNKCTRNNDLVVVSKGSILPSGDSSDKEPSQPPDISHDTSKSDSNAQLSDDEIELKNEEIQEADDDAPKELNDIGEAVKQEPLELDAVYLTDSNSATDIHDILQDRKHLQQADDNQEFMNELLGQHQADDGHREGQEPALPSSYLCTQQQQQLVQEEPSRLSRGAPRSSTTARTLLYSNLTRDSAIDFWNQKDSIIVFDDSSRPLPRFEELNLEQHVTNEKFYQCPVCRKILTEKYSFRRHYMIHSREKPYACPHCHYRTIQSSDLRVHMSRRHLAKDGSA</sequence>
<dbReference type="FunFam" id="3.30.160.60:FF:001732">
    <property type="entry name" value="Zgc:162936"/>
    <property type="match status" value="1"/>
</dbReference>
<evidence type="ECO:0000256" key="11">
    <source>
        <dbReference type="SAM" id="MobiDB-lite"/>
    </source>
</evidence>
<dbReference type="GO" id="GO:0016199">
    <property type="term" value="P:axon midline choice point recognition"/>
    <property type="evidence" value="ECO:0007669"/>
    <property type="project" value="UniProtKB-ARBA"/>
</dbReference>
<evidence type="ECO:0000256" key="1">
    <source>
        <dbReference type="ARBA" id="ARBA00022473"/>
    </source>
</evidence>
<dbReference type="InterPro" id="IPR051095">
    <property type="entry name" value="Dros_DevTransReg"/>
</dbReference>
<keyword evidence="7" id="KW-0524">Neurogenesis</keyword>
<dbReference type="PROSITE" id="PS50097">
    <property type="entry name" value="BTB"/>
    <property type="match status" value="1"/>
</dbReference>